<dbReference type="PROSITE" id="PS00463">
    <property type="entry name" value="ZN2_CY6_FUNGAL_1"/>
    <property type="match status" value="1"/>
</dbReference>
<keyword evidence="4" id="KW-0238">DNA-binding</keyword>
<dbReference type="PANTHER" id="PTHR47659:SF4">
    <property type="entry name" value="ZN(II)2CYS6 TRANSCRIPTION FACTOR (EUROFUNG)"/>
    <property type="match status" value="1"/>
</dbReference>
<dbReference type="EMBL" id="KZ559497">
    <property type="protein sequence ID" value="PLN86721.1"/>
    <property type="molecule type" value="Genomic_DNA"/>
</dbReference>
<feature type="compositionally biased region" description="Basic and acidic residues" evidence="8">
    <location>
        <begin position="543"/>
        <end position="556"/>
    </location>
</feature>
<dbReference type="GO" id="GO:0000981">
    <property type="term" value="F:DNA-binding transcription factor activity, RNA polymerase II-specific"/>
    <property type="evidence" value="ECO:0007669"/>
    <property type="project" value="InterPro"/>
</dbReference>
<evidence type="ECO:0000313" key="11">
    <source>
        <dbReference type="Proteomes" id="UP000235023"/>
    </source>
</evidence>
<keyword evidence="2" id="KW-0862">Zinc</keyword>
<dbReference type="GO" id="GO:0008270">
    <property type="term" value="F:zinc ion binding"/>
    <property type="evidence" value="ECO:0007669"/>
    <property type="project" value="InterPro"/>
</dbReference>
<organism evidence="10 11">
    <name type="scientific">Aspergillus taichungensis</name>
    <dbReference type="NCBI Taxonomy" id="482145"/>
    <lineage>
        <taxon>Eukaryota</taxon>
        <taxon>Fungi</taxon>
        <taxon>Dikarya</taxon>
        <taxon>Ascomycota</taxon>
        <taxon>Pezizomycotina</taxon>
        <taxon>Eurotiomycetes</taxon>
        <taxon>Eurotiomycetidae</taxon>
        <taxon>Eurotiales</taxon>
        <taxon>Aspergillaceae</taxon>
        <taxon>Aspergillus</taxon>
        <taxon>Aspergillus subgen. Circumdati</taxon>
    </lineage>
</organism>
<protein>
    <recommendedName>
        <fullName evidence="7">Transcription activator of gluconeogenesis acuK</fullName>
    </recommendedName>
</protein>
<evidence type="ECO:0000256" key="7">
    <source>
        <dbReference type="ARBA" id="ARBA00040750"/>
    </source>
</evidence>
<dbReference type="AlphaFoldDB" id="A0A2J5I9K3"/>
<name>A0A2J5I9K3_9EURO</name>
<keyword evidence="3" id="KW-0805">Transcription regulation</keyword>
<feature type="compositionally biased region" description="Pro residues" evidence="8">
    <location>
        <begin position="153"/>
        <end position="162"/>
    </location>
</feature>
<evidence type="ECO:0000256" key="1">
    <source>
        <dbReference type="ARBA" id="ARBA00022723"/>
    </source>
</evidence>
<feature type="compositionally biased region" description="Low complexity" evidence="8">
    <location>
        <begin position="379"/>
        <end position="388"/>
    </location>
</feature>
<evidence type="ECO:0000256" key="4">
    <source>
        <dbReference type="ARBA" id="ARBA00023125"/>
    </source>
</evidence>
<keyword evidence="11" id="KW-1185">Reference proteome</keyword>
<dbReference type="Proteomes" id="UP000235023">
    <property type="component" value="Unassembled WGS sequence"/>
</dbReference>
<keyword evidence="1" id="KW-0479">Metal-binding</keyword>
<evidence type="ECO:0000256" key="2">
    <source>
        <dbReference type="ARBA" id="ARBA00022833"/>
    </source>
</evidence>
<feature type="compositionally biased region" description="Basic residues" evidence="8">
    <location>
        <begin position="462"/>
        <end position="474"/>
    </location>
</feature>
<evidence type="ECO:0000256" key="6">
    <source>
        <dbReference type="ARBA" id="ARBA00023242"/>
    </source>
</evidence>
<keyword evidence="5" id="KW-0804">Transcription</keyword>
<evidence type="ECO:0000256" key="5">
    <source>
        <dbReference type="ARBA" id="ARBA00023163"/>
    </source>
</evidence>
<evidence type="ECO:0000256" key="8">
    <source>
        <dbReference type="SAM" id="MobiDB-lite"/>
    </source>
</evidence>
<accession>A0A2J5I9K3</accession>
<reference evidence="11" key="1">
    <citation type="submission" date="2017-12" db="EMBL/GenBank/DDBJ databases">
        <authorList>
            <consortium name="DOE Joint Genome Institute"/>
            <person name="Mondo S.J."/>
            <person name="Kjaerbolling I."/>
            <person name="Vesth T.C."/>
            <person name="Frisvad J.C."/>
            <person name="Nybo J.L."/>
            <person name="Theobald S."/>
            <person name="Kuo A."/>
            <person name="Bowyer P."/>
            <person name="Matsuda Y."/>
            <person name="Lyhne E.K."/>
            <person name="Kogle M.E."/>
            <person name="Clum A."/>
            <person name="Lipzen A."/>
            <person name="Salamov A."/>
            <person name="Ngan C.Y."/>
            <person name="Daum C."/>
            <person name="Chiniquy J."/>
            <person name="Barry K."/>
            <person name="LaButti K."/>
            <person name="Haridas S."/>
            <person name="Simmons B.A."/>
            <person name="Magnuson J.K."/>
            <person name="Mortensen U.H."/>
            <person name="Larsen T.O."/>
            <person name="Grigoriev I.V."/>
            <person name="Baker S.E."/>
            <person name="Andersen M.R."/>
            <person name="Nordberg H.P."/>
            <person name="Cantor M.N."/>
            <person name="Hua S.X."/>
        </authorList>
    </citation>
    <scope>NUCLEOTIDE SEQUENCE [LARGE SCALE GENOMIC DNA]</scope>
    <source>
        <strain evidence="11">IBT 19404</strain>
    </source>
</reference>
<dbReference type="GO" id="GO:0009893">
    <property type="term" value="P:positive regulation of metabolic process"/>
    <property type="evidence" value="ECO:0007669"/>
    <property type="project" value="UniProtKB-ARBA"/>
</dbReference>
<sequence>MQSIALPPSSLITPDFGHPRFLPGPERLSFNRTRSTNARRCSPRDLPLPRPMSGSVQAEDPLETTGDARRPPDRRQPPADPAAVASTGLTGSMLTAAAPAPATAHEPALQRVIATPADNPPRQPFHAYDPFISRAPITFSGHGPTHSSASAYPPIPFGPSSPGPSSRTLPQKPTRRTKAHVASACVNCKKKHLGCDPARPCRRCVLSGKESTCVDVTHKKRGRPPLKAEETSLRTYAPQLGNAPAGHHGPQTRRTHMHRATSSREIRPMTDLQIPGGPMGSMGPRAAAPPPHRWAPGMYPHVVDPALTMQRNIGHRRFSSSGSAHSFTAASPPTFVPMAGGGYSPALAQGRMPAGVGRPLSSYGAPGLQPSTSPPQYPQPYSVPMSPYTEPSRMTNRLSMGEPPMQRDPRESYLESPVRLPPIYPPTMAAHPSPGSQGHSHRLSDPYQPVWSSPHSREDLYHHHHNPHHYPSHPHHQELEQRQIPPPPPPPPPPGIMDPVSPQSQMRQAAADLGYGESTMPRPMEPMPSTTTPRHSVDLSSGRARDEPASGDTDRPAKRRKMALDDMVND</sequence>
<dbReference type="CDD" id="cd00067">
    <property type="entry name" value="GAL4"/>
    <property type="match status" value="1"/>
</dbReference>
<keyword evidence="6" id="KW-0539">Nucleus</keyword>
<feature type="domain" description="Zn(2)-C6 fungal-type" evidence="9">
    <location>
        <begin position="184"/>
        <end position="215"/>
    </location>
</feature>
<feature type="region of interest" description="Disordered" evidence="8">
    <location>
        <begin position="139"/>
        <end position="176"/>
    </location>
</feature>
<feature type="compositionally biased region" description="Basic and acidic residues" evidence="8">
    <location>
        <begin position="66"/>
        <end position="77"/>
    </location>
</feature>
<gene>
    <name evidence="10" type="ORF">BDW42DRAFT_56462</name>
</gene>
<feature type="region of interest" description="Disordered" evidence="8">
    <location>
        <begin position="354"/>
        <end position="570"/>
    </location>
</feature>
<dbReference type="InterPro" id="IPR050335">
    <property type="entry name" value="ERT1_acuK_gluconeogen_tf"/>
</dbReference>
<feature type="region of interest" description="Disordered" evidence="8">
    <location>
        <begin position="1"/>
        <end position="86"/>
    </location>
</feature>
<dbReference type="SMART" id="SM00066">
    <property type="entry name" value="GAL4"/>
    <property type="match status" value="1"/>
</dbReference>
<dbReference type="InterPro" id="IPR001138">
    <property type="entry name" value="Zn2Cys6_DnaBD"/>
</dbReference>
<dbReference type="OrthoDB" id="5575144at2759"/>
<dbReference type="PANTHER" id="PTHR47659">
    <property type="entry name" value="ZN(II)2CYS6 TRANSCRIPTION FACTOR (EUROFUNG)-RELATED"/>
    <property type="match status" value="1"/>
</dbReference>
<dbReference type="InterPro" id="IPR036864">
    <property type="entry name" value="Zn2-C6_fun-type_DNA-bd_sf"/>
</dbReference>
<evidence type="ECO:0000259" key="9">
    <source>
        <dbReference type="PROSITE" id="PS50048"/>
    </source>
</evidence>
<dbReference type="Pfam" id="PF00172">
    <property type="entry name" value="Zn_clus"/>
    <property type="match status" value="1"/>
</dbReference>
<feature type="compositionally biased region" description="Pro residues" evidence="8">
    <location>
        <begin position="484"/>
        <end position="496"/>
    </location>
</feature>
<dbReference type="SUPFAM" id="SSF57701">
    <property type="entry name" value="Zn2/Cys6 DNA-binding domain"/>
    <property type="match status" value="1"/>
</dbReference>
<evidence type="ECO:0000256" key="3">
    <source>
        <dbReference type="ARBA" id="ARBA00023015"/>
    </source>
</evidence>
<proteinExistence type="predicted"/>
<dbReference type="PROSITE" id="PS50048">
    <property type="entry name" value="ZN2_CY6_FUNGAL_2"/>
    <property type="match status" value="1"/>
</dbReference>
<feature type="compositionally biased region" description="Polar residues" evidence="8">
    <location>
        <begin position="30"/>
        <end position="39"/>
    </location>
</feature>
<dbReference type="GO" id="GO:0003677">
    <property type="term" value="F:DNA binding"/>
    <property type="evidence" value="ECO:0007669"/>
    <property type="project" value="UniProtKB-KW"/>
</dbReference>
<evidence type="ECO:0000313" key="10">
    <source>
        <dbReference type="EMBL" id="PLN86721.1"/>
    </source>
</evidence>